<keyword evidence="1 3" id="KW-0808">Transferase</keyword>
<proteinExistence type="inferred from homology"/>
<evidence type="ECO:0000313" key="5">
    <source>
        <dbReference type="Proteomes" id="UP001206983"/>
    </source>
</evidence>
<dbReference type="CDD" id="cd07186">
    <property type="entry name" value="CofD_like"/>
    <property type="match status" value="1"/>
</dbReference>
<comment type="pathway">
    <text evidence="3">Cofactor biosynthesis; coenzyme F420 biosynthesis.</text>
</comment>
<organism evidence="4 5">
    <name type="scientific">Methanolobus chelungpuianus</name>
    <dbReference type="NCBI Taxonomy" id="502115"/>
    <lineage>
        <taxon>Archaea</taxon>
        <taxon>Methanobacteriati</taxon>
        <taxon>Methanobacteriota</taxon>
        <taxon>Stenosarchaea group</taxon>
        <taxon>Methanomicrobia</taxon>
        <taxon>Methanosarcinales</taxon>
        <taxon>Methanosarcinaceae</taxon>
        <taxon>Methanolobus</taxon>
    </lineage>
</organism>
<dbReference type="EC" id="2.7.8.28" evidence="3"/>
<dbReference type="HAMAP" id="MF_01257">
    <property type="entry name" value="CofD"/>
    <property type="match status" value="1"/>
</dbReference>
<dbReference type="InterPro" id="IPR010115">
    <property type="entry name" value="FbiA/CofD"/>
</dbReference>
<dbReference type="InterPro" id="IPR002882">
    <property type="entry name" value="CofD"/>
</dbReference>
<dbReference type="RefSeq" id="WP_256622422.1">
    <property type="nucleotide sequence ID" value="NZ_JTEO01000004.1"/>
</dbReference>
<keyword evidence="2 3" id="KW-0460">Magnesium</keyword>
<gene>
    <name evidence="3" type="primary">cofD</name>
    <name evidence="4" type="ORF">PV02_05670</name>
</gene>
<dbReference type="GO" id="GO:0052645">
    <property type="term" value="P:F420-0 metabolic process"/>
    <property type="evidence" value="ECO:0007669"/>
    <property type="project" value="UniProtKB-UniRule"/>
</dbReference>
<dbReference type="AlphaFoldDB" id="A0AAE3KX13"/>
<name>A0AAE3KX13_9EURY</name>
<protein>
    <recommendedName>
        <fullName evidence="3">2-phospho-L-lactate transferase</fullName>
        <ecNumber evidence="3">2.7.8.28</ecNumber>
    </recommendedName>
    <alternativeName>
        <fullName evidence="3">EPPG:FO PEP transferase</fullName>
    </alternativeName>
</protein>
<dbReference type="GO" id="GO:0043743">
    <property type="term" value="F:LPPG:FO 2-phospho-L-lactate transferase activity"/>
    <property type="evidence" value="ECO:0007669"/>
    <property type="project" value="UniProtKB-EC"/>
</dbReference>
<evidence type="ECO:0000313" key="4">
    <source>
        <dbReference type="EMBL" id="MCQ6962616.1"/>
    </source>
</evidence>
<dbReference type="PANTHER" id="PTHR43007">
    <property type="entry name" value="2-PHOSPHO-L-LACTATE TRANSFERASE"/>
    <property type="match status" value="1"/>
</dbReference>
<comment type="function">
    <text evidence="3">Catalyzes the transfer of the 2-phospholactate moiety from (2S)-lactyl-2-diphospho-5'-guanosine to 7,8-didemethyl-8-hydroxy-5-deazariboflavin (FO) with the formation of oxidized coenzyme F420-0 and GMP.</text>
</comment>
<dbReference type="SUPFAM" id="SSF142338">
    <property type="entry name" value="CofD-like"/>
    <property type="match status" value="1"/>
</dbReference>
<dbReference type="EMBL" id="JTEO01000004">
    <property type="protein sequence ID" value="MCQ6962616.1"/>
    <property type="molecule type" value="Genomic_DNA"/>
</dbReference>
<evidence type="ECO:0000256" key="3">
    <source>
        <dbReference type="HAMAP-Rule" id="MF_01257"/>
    </source>
</evidence>
<comment type="subunit">
    <text evidence="3">Homodimer.</text>
</comment>
<dbReference type="NCBIfam" id="TIGR01819">
    <property type="entry name" value="F420_cofD"/>
    <property type="match status" value="1"/>
</dbReference>
<reference evidence="4 5" key="1">
    <citation type="journal article" date="2011" name="Appl. Environ. Microbiol.">
        <title>Methanogenic archaea isolated from Taiwan's Chelungpu fault.</title>
        <authorList>
            <person name="Wu S.Y."/>
            <person name="Lai M.C."/>
        </authorList>
    </citation>
    <scope>NUCLEOTIDE SEQUENCE [LARGE SCALE GENOMIC DNA]</scope>
    <source>
        <strain evidence="4 5">St545Mb</strain>
    </source>
</reference>
<comment type="catalytic activity">
    <reaction evidence="3">
        <text>(2S)-lactyl-2-diphospho-5'-guanosine + 7,8-didemethyl-8-hydroxy-5-deazariboflavin = oxidized coenzyme F420-0 + GMP + H(+)</text>
        <dbReference type="Rhea" id="RHEA:63444"/>
        <dbReference type="ChEBI" id="CHEBI:15378"/>
        <dbReference type="ChEBI" id="CHEBI:58115"/>
        <dbReference type="ChEBI" id="CHEBI:59435"/>
        <dbReference type="ChEBI" id="CHEBI:59904"/>
        <dbReference type="ChEBI" id="CHEBI:59907"/>
        <dbReference type="EC" id="2.7.8.28"/>
    </reaction>
</comment>
<sequence length="305" mass="33627">MLVLSGGTGTPKLLNGLRKVMPEEDITVIVNTAEDLWVSGNLVTPDIDTVLYLFSDMVDPDKWWGVKGDTFRTYELMKSLGHRERMMLGDLDRATHIMRTEYLREGHTLTDALRKLSASMGIRARVLPMSDDPVSTMIVTPRGKMHFQDFWIASRGEPEVLDVFQEGMEQASISPAVAEALENGDDVLIGPSNPITSIGPIIGLPGMADILRKKNVVAVSPIIGNEPVSGPAGKLMRAKGLPVSSLGVAAYYRDFLDVMVIDQRDPVDDAMFADIGCRVVRTDTLMKTREVSMELSRQLIHLFKA</sequence>
<comment type="caution">
    <text evidence="3">Lacks conserved residue(s) required for the propagation of feature annotation.</text>
</comment>
<accession>A0AAE3KX13</accession>
<comment type="similarity">
    <text evidence="3">Belongs to the CofD family.</text>
</comment>
<dbReference type="Gene3D" id="1.10.8.240">
    <property type="entry name" value="CofD-like domain"/>
    <property type="match status" value="1"/>
</dbReference>
<dbReference type="PANTHER" id="PTHR43007:SF1">
    <property type="entry name" value="2-PHOSPHO-L-LACTATE TRANSFERASE"/>
    <property type="match status" value="1"/>
</dbReference>
<evidence type="ECO:0000256" key="1">
    <source>
        <dbReference type="ARBA" id="ARBA00022679"/>
    </source>
</evidence>
<dbReference type="Proteomes" id="UP001206983">
    <property type="component" value="Unassembled WGS sequence"/>
</dbReference>
<dbReference type="Pfam" id="PF01933">
    <property type="entry name" value="CofD"/>
    <property type="match status" value="1"/>
</dbReference>
<dbReference type="GO" id="GO:0000287">
    <property type="term" value="F:magnesium ion binding"/>
    <property type="evidence" value="ECO:0007669"/>
    <property type="project" value="InterPro"/>
</dbReference>
<feature type="binding site" evidence="3">
    <location>
        <position position="48"/>
    </location>
    <ligand>
        <name>7,8-didemethyl-8-hydroxy-5-deazariboflavin</name>
        <dbReference type="ChEBI" id="CHEBI:59904"/>
    </ligand>
</feature>
<comment type="caution">
    <text evidence="4">The sequence shown here is derived from an EMBL/GenBank/DDBJ whole genome shotgun (WGS) entry which is preliminary data.</text>
</comment>
<comment type="cofactor">
    <cofactor evidence="3">
        <name>Mg(2+)</name>
        <dbReference type="ChEBI" id="CHEBI:18420"/>
    </cofactor>
</comment>
<keyword evidence="5" id="KW-1185">Reference proteome</keyword>
<dbReference type="Gene3D" id="3.40.50.10680">
    <property type="entry name" value="CofD-like domains"/>
    <property type="match status" value="1"/>
</dbReference>
<evidence type="ECO:0000256" key="2">
    <source>
        <dbReference type="ARBA" id="ARBA00022842"/>
    </source>
</evidence>
<dbReference type="InterPro" id="IPR038136">
    <property type="entry name" value="CofD-like_dom_sf"/>
</dbReference>